<name>A0ABS9WXM4_9GAMM</name>
<dbReference type="RefSeq" id="WP_242283568.1">
    <property type="nucleotide sequence ID" value="NZ_JAKKSL010000001.1"/>
</dbReference>
<keyword evidence="2" id="KW-0488">Methylation</keyword>
<dbReference type="Pfam" id="PF07963">
    <property type="entry name" value="N_methyl"/>
    <property type="match status" value="1"/>
</dbReference>
<dbReference type="SUPFAM" id="SSF54523">
    <property type="entry name" value="Pili subunits"/>
    <property type="match status" value="1"/>
</dbReference>
<comment type="subcellular location">
    <subcellularLocation>
        <location evidence="1">Membrane</location>
        <topology evidence="1">Single-pass membrane protein</topology>
    </subcellularLocation>
</comment>
<dbReference type="PROSITE" id="PS00409">
    <property type="entry name" value="PROKAR_NTER_METHYL"/>
    <property type="match status" value="1"/>
</dbReference>
<dbReference type="Proteomes" id="UP001139646">
    <property type="component" value="Unassembled WGS sequence"/>
</dbReference>
<comment type="caution">
    <text evidence="7">The sequence shown here is derived from an EMBL/GenBank/DDBJ whole genome shotgun (WGS) entry which is preliminary data.</text>
</comment>
<evidence type="ECO:0000313" key="7">
    <source>
        <dbReference type="EMBL" id="MCI2282661.1"/>
    </source>
</evidence>
<keyword evidence="5 6" id="KW-0472">Membrane</keyword>
<keyword evidence="3 6" id="KW-0812">Transmembrane</keyword>
<feature type="transmembrane region" description="Helical" evidence="6">
    <location>
        <begin position="21"/>
        <end position="39"/>
    </location>
</feature>
<dbReference type="InterPro" id="IPR012902">
    <property type="entry name" value="N_methyl_site"/>
</dbReference>
<sequence>MIKPFTQRTITNTKGFTLLEVLMVIALIGLIVSVVQFNFSGNKPEETLQKTSL</sequence>
<gene>
    <name evidence="7" type="ORF">L3081_03610</name>
</gene>
<evidence type="ECO:0000313" key="8">
    <source>
        <dbReference type="Proteomes" id="UP001139646"/>
    </source>
</evidence>
<dbReference type="InterPro" id="IPR002416">
    <property type="entry name" value="T2SS_protein-GspH"/>
</dbReference>
<evidence type="ECO:0000256" key="1">
    <source>
        <dbReference type="ARBA" id="ARBA00004167"/>
    </source>
</evidence>
<evidence type="ECO:0000256" key="3">
    <source>
        <dbReference type="ARBA" id="ARBA00022692"/>
    </source>
</evidence>
<reference evidence="7" key="1">
    <citation type="submission" date="2022-01" db="EMBL/GenBank/DDBJ databases">
        <title>Colwellia maritima, isolated from seawater.</title>
        <authorList>
            <person name="Kristyanto S."/>
            <person name="Jung J."/>
            <person name="Jeon C.O."/>
        </authorList>
    </citation>
    <scope>NUCLEOTIDE SEQUENCE</scope>
    <source>
        <strain evidence="7">MSW7</strain>
    </source>
</reference>
<evidence type="ECO:0000256" key="2">
    <source>
        <dbReference type="ARBA" id="ARBA00022481"/>
    </source>
</evidence>
<organism evidence="7 8">
    <name type="scientific">Colwellia maritima</name>
    <dbReference type="NCBI Taxonomy" id="2912588"/>
    <lineage>
        <taxon>Bacteria</taxon>
        <taxon>Pseudomonadati</taxon>
        <taxon>Pseudomonadota</taxon>
        <taxon>Gammaproteobacteria</taxon>
        <taxon>Alteromonadales</taxon>
        <taxon>Colwelliaceae</taxon>
        <taxon>Colwellia</taxon>
    </lineage>
</organism>
<evidence type="ECO:0000256" key="5">
    <source>
        <dbReference type="ARBA" id="ARBA00023136"/>
    </source>
</evidence>
<accession>A0ABS9WXM4</accession>
<keyword evidence="4 6" id="KW-1133">Transmembrane helix</keyword>
<protein>
    <submittedName>
        <fullName evidence="7">Type II secretion system GspH family protein</fullName>
    </submittedName>
</protein>
<evidence type="ECO:0000256" key="4">
    <source>
        <dbReference type="ARBA" id="ARBA00022989"/>
    </source>
</evidence>
<proteinExistence type="predicted"/>
<evidence type="ECO:0000256" key="6">
    <source>
        <dbReference type="SAM" id="Phobius"/>
    </source>
</evidence>
<keyword evidence="8" id="KW-1185">Reference proteome</keyword>
<dbReference type="InterPro" id="IPR045584">
    <property type="entry name" value="Pilin-like"/>
</dbReference>
<dbReference type="PRINTS" id="PR00885">
    <property type="entry name" value="BCTERIALGSPH"/>
</dbReference>
<dbReference type="EMBL" id="JAKKSL010000001">
    <property type="protein sequence ID" value="MCI2282661.1"/>
    <property type="molecule type" value="Genomic_DNA"/>
</dbReference>
<dbReference type="NCBIfam" id="TIGR02532">
    <property type="entry name" value="IV_pilin_GFxxxE"/>
    <property type="match status" value="1"/>
</dbReference>